<feature type="transmembrane region" description="Helical" evidence="1">
    <location>
        <begin position="6"/>
        <end position="24"/>
    </location>
</feature>
<evidence type="ECO:0000313" key="2">
    <source>
        <dbReference type="EMBL" id="AKN89441.1"/>
    </source>
</evidence>
<keyword evidence="1" id="KW-0472">Membrane</keyword>
<keyword evidence="1" id="KW-1133">Transmembrane helix</keyword>
<reference evidence="2" key="1">
    <citation type="submission" date="2017-08" db="EMBL/GenBank/DDBJ databases">
        <title>Complete Genome Sequence of Francisella noatunensis subsp. orientalis strain FNO190.</title>
        <authorList>
            <person name="Pereira F.L."/>
            <person name="Goncalves L.A."/>
            <person name="Guilherme T.C."/>
            <person name="Soares S.C."/>
            <person name="Dorella F.A."/>
            <person name="Carvalho A.F."/>
            <person name="Leibowitz M.P."/>
            <person name="Leal C.A.G."/>
            <person name="Azevedo V.A.C."/>
            <person name="Figueiredo H.C.P."/>
        </authorList>
    </citation>
    <scope>NUCLEOTIDE SEQUENCE</scope>
    <source>
        <strain evidence="2">FNO190</strain>
    </source>
</reference>
<accession>A0ABN4H0N2</accession>
<organism evidence="2 3">
    <name type="scientific">Francisella orientalis</name>
    <dbReference type="NCBI Taxonomy" id="299583"/>
    <lineage>
        <taxon>Bacteria</taxon>
        <taxon>Pseudomonadati</taxon>
        <taxon>Pseudomonadota</taxon>
        <taxon>Gammaproteobacteria</taxon>
        <taxon>Thiotrichales</taxon>
        <taxon>Francisellaceae</taxon>
        <taxon>Francisella</taxon>
    </lineage>
</organism>
<protein>
    <recommendedName>
        <fullName evidence="4">NADH dehydrogenase subunit 5</fullName>
    </recommendedName>
</protein>
<feature type="transmembrane region" description="Helical" evidence="1">
    <location>
        <begin position="54"/>
        <end position="77"/>
    </location>
</feature>
<proteinExistence type="predicted"/>
<dbReference type="Proteomes" id="UP000035930">
    <property type="component" value="Chromosome"/>
</dbReference>
<sequence length="79" mass="9769">MSILFSFIAILCSYLFIFKNISVFNDIRKSIFILLTSIIKKKYFFYIFDYFYFTYLYITLFLFFYIIIYYVGIFLLITL</sequence>
<name>A0ABN4H0N2_9GAMM</name>
<evidence type="ECO:0000256" key="1">
    <source>
        <dbReference type="SAM" id="Phobius"/>
    </source>
</evidence>
<evidence type="ECO:0008006" key="4">
    <source>
        <dbReference type="Google" id="ProtNLM"/>
    </source>
</evidence>
<keyword evidence="3" id="KW-1185">Reference proteome</keyword>
<keyword evidence="1" id="KW-0812">Transmembrane</keyword>
<evidence type="ECO:0000313" key="3">
    <source>
        <dbReference type="Proteomes" id="UP000035930"/>
    </source>
</evidence>
<dbReference type="EMBL" id="CP011923">
    <property type="protein sequence ID" value="AKN89441.1"/>
    <property type="molecule type" value="Genomic_DNA"/>
</dbReference>
<gene>
    <name evidence="2" type="ORF">FNO190_1900</name>
</gene>